<name>A0AAD6IF06_PENCN</name>
<organism evidence="1 2">
    <name type="scientific">Penicillium canescens</name>
    <dbReference type="NCBI Taxonomy" id="5083"/>
    <lineage>
        <taxon>Eukaryota</taxon>
        <taxon>Fungi</taxon>
        <taxon>Dikarya</taxon>
        <taxon>Ascomycota</taxon>
        <taxon>Pezizomycotina</taxon>
        <taxon>Eurotiomycetes</taxon>
        <taxon>Eurotiomycetidae</taxon>
        <taxon>Eurotiales</taxon>
        <taxon>Aspergillaceae</taxon>
        <taxon>Penicillium</taxon>
    </lineage>
</organism>
<sequence>MSNPVIVKNNFLRKLLPGEKELGMQHLNIDSSKISDTTFLWPVPSSSSTTPCTICVMKYRQCLYDPAGDWRRKAHTTELLNFRVALCPIAANLYFLGMPSSWKSSPIHN</sequence>
<reference evidence="1" key="2">
    <citation type="submission" date="2023-01" db="EMBL/GenBank/DDBJ databases">
        <authorList>
            <person name="Petersen C."/>
        </authorList>
    </citation>
    <scope>NUCLEOTIDE SEQUENCE</scope>
    <source>
        <strain evidence="1">IBT 15450</strain>
    </source>
</reference>
<comment type="caution">
    <text evidence="1">The sequence shown here is derived from an EMBL/GenBank/DDBJ whole genome shotgun (WGS) entry which is preliminary data.</text>
</comment>
<protein>
    <submittedName>
        <fullName evidence="1">Uncharacterized protein</fullName>
    </submittedName>
</protein>
<dbReference type="EMBL" id="JAQJZL010000004">
    <property type="protein sequence ID" value="KAJ6044391.1"/>
    <property type="molecule type" value="Genomic_DNA"/>
</dbReference>
<proteinExistence type="predicted"/>
<evidence type="ECO:0000313" key="2">
    <source>
        <dbReference type="Proteomes" id="UP001219568"/>
    </source>
</evidence>
<evidence type="ECO:0000313" key="1">
    <source>
        <dbReference type="EMBL" id="KAJ6044391.1"/>
    </source>
</evidence>
<accession>A0AAD6IF06</accession>
<gene>
    <name evidence="1" type="ORF">N7460_005746</name>
</gene>
<keyword evidence="2" id="KW-1185">Reference proteome</keyword>
<dbReference type="Proteomes" id="UP001219568">
    <property type="component" value="Unassembled WGS sequence"/>
</dbReference>
<dbReference type="AlphaFoldDB" id="A0AAD6IF06"/>
<reference evidence="1" key="1">
    <citation type="journal article" date="2023" name="IMA Fungus">
        <title>Comparative genomic study of the Penicillium genus elucidates a diverse pangenome and 15 lateral gene transfer events.</title>
        <authorList>
            <person name="Petersen C."/>
            <person name="Sorensen T."/>
            <person name="Nielsen M.R."/>
            <person name="Sondergaard T.E."/>
            <person name="Sorensen J.L."/>
            <person name="Fitzpatrick D.A."/>
            <person name="Frisvad J.C."/>
            <person name="Nielsen K.L."/>
        </authorList>
    </citation>
    <scope>NUCLEOTIDE SEQUENCE</scope>
    <source>
        <strain evidence="1">IBT 15450</strain>
    </source>
</reference>